<keyword evidence="1" id="KW-0805">Transcription regulation</keyword>
<evidence type="ECO:0000256" key="1">
    <source>
        <dbReference type="ARBA" id="ARBA00023015"/>
    </source>
</evidence>
<reference evidence="5" key="1">
    <citation type="journal article" date="2014" name="Int. J. Syst. Evol. Microbiol.">
        <title>Complete genome sequence of Corynebacterium casei LMG S-19264T (=DSM 44701T), isolated from a smear-ripened cheese.</title>
        <authorList>
            <consortium name="US DOE Joint Genome Institute (JGI-PGF)"/>
            <person name="Walter F."/>
            <person name="Albersmeier A."/>
            <person name="Kalinowski J."/>
            <person name="Ruckert C."/>
        </authorList>
    </citation>
    <scope>NUCLEOTIDE SEQUENCE</scope>
    <source>
        <strain evidence="5">JCM 12580</strain>
    </source>
</reference>
<dbReference type="InterPro" id="IPR023187">
    <property type="entry name" value="Tscrpt_reg_MarR-type_CS"/>
</dbReference>
<dbReference type="InterPro" id="IPR036390">
    <property type="entry name" value="WH_DNA-bd_sf"/>
</dbReference>
<evidence type="ECO:0000256" key="2">
    <source>
        <dbReference type="ARBA" id="ARBA00023125"/>
    </source>
</evidence>
<dbReference type="RefSeq" id="WP_188631888.1">
    <property type="nucleotide sequence ID" value="NZ_BMNQ01000007.1"/>
</dbReference>
<comment type="caution">
    <text evidence="5">The sequence shown here is derived from an EMBL/GenBank/DDBJ whole genome shotgun (WGS) entry which is preliminary data.</text>
</comment>
<dbReference type="GO" id="GO:0003677">
    <property type="term" value="F:DNA binding"/>
    <property type="evidence" value="ECO:0007669"/>
    <property type="project" value="UniProtKB-KW"/>
</dbReference>
<proteinExistence type="predicted"/>
<keyword evidence="2" id="KW-0238">DNA-binding</keyword>
<dbReference type="InterPro" id="IPR000835">
    <property type="entry name" value="HTH_MarR-typ"/>
</dbReference>
<protein>
    <submittedName>
        <fullName evidence="5">MarR family transcriptional regulator</fullName>
    </submittedName>
</protein>
<dbReference type="PROSITE" id="PS01117">
    <property type="entry name" value="HTH_MARR_1"/>
    <property type="match status" value="1"/>
</dbReference>
<dbReference type="SUPFAM" id="SSF46785">
    <property type="entry name" value="Winged helix' DNA-binding domain"/>
    <property type="match status" value="1"/>
</dbReference>
<dbReference type="GO" id="GO:0003700">
    <property type="term" value="F:DNA-binding transcription factor activity"/>
    <property type="evidence" value="ECO:0007669"/>
    <property type="project" value="InterPro"/>
</dbReference>
<evidence type="ECO:0000313" key="5">
    <source>
        <dbReference type="EMBL" id="GGJ88697.1"/>
    </source>
</evidence>
<keyword evidence="6" id="KW-1185">Reference proteome</keyword>
<dbReference type="AlphaFoldDB" id="A0A917UV62"/>
<gene>
    <name evidence="5" type="ORF">GCM10007063_09030</name>
</gene>
<dbReference type="Pfam" id="PF01047">
    <property type="entry name" value="MarR"/>
    <property type="match status" value="1"/>
</dbReference>
<organism evidence="5 6">
    <name type="scientific">Lentibacillus kapialis</name>
    <dbReference type="NCBI Taxonomy" id="340214"/>
    <lineage>
        <taxon>Bacteria</taxon>
        <taxon>Bacillati</taxon>
        <taxon>Bacillota</taxon>
        <taxon>Bacilli</taxon>
        <taxon>Bacillales</taxon>
        <taxon>Bacillaceae</taxon>
        <taxon>Lentibacillus</taxon>
    </lineage>
</organism>
<dbReference type="CDD" id="cd00090">
    <property type="entry name" value="HTH_ARSR"/>
    <property type="match status" value="1"/>
</dbReference>
<dbReference type="InterPro" id="IPR036388">
    <property type="entry name" value="WH-like_DNA-bd_sf"/>
</dbReference>
<feature type="domain" description="HTH marR-type" evidence="4">
    <location>
        <begin position="6"/>
        <end position="138"/>
    </location>
</feature>
<dbReference type="InterPro" id="IPR011991">
    <property type="entry name" value="ArsR-like_HTH"/>
</dbReference>
<dbReference type="PANTHER" id="PTHR33164">
    <property type="entry name" value="TRANSCRIPTIONAL REGULATOR, MARR FAMILY"/>
    <property type="match status" value="1"/>
</dbReference>
<name>A0A917UV62_9BACI</name>
<dbReference type="SMART" id="SM00347">
    <property type="entry name" value="HTH_MARR"/>
    <property type="match status" value="1"/>
</dbReference>
<evidence type="ECO:0000313" key="6">
    <source>
        <dbReference type="Proteomes" id="UP000658382"/>
    </source>
</evidence>
<evidence type="ECO:0000259" key="4">
    <source>
        <dbReference type="PROSITE" id="PS50995"/>
    </source>
</evidence>
<sequence>MHENLSLKMFVILMKASKSVTEYVKKDISRYDMKTNDFAILEALYHKGELTVKQISEAVLINAGSMTYVIDKLETKGLLKRQPCKDDRRSIYIHITDKGKQLMDDIFPKHKEAIEALFQGLSIDEKKMVIDILKRVGQP</sequence>
<dbReference type="PRINTS" id="PR00598">
    <property type="entry name" value="HTHMARR"/>
</dbReference>
<dbReference type="PANTHER" id="PTHR33164:SF56">
    <property type="entry name" value="HTH-TYPE TRANSCRIPTIONAL REGULATOR MHQR"/>
    <property type="match status" value="1"/>
</dbReference>
<dbReference type="GO" id="GO:0006950">
    <property type="term" value="P:response to stress"/>
    <property type="evidence" value="ECO:0007669"/>
    <property type="project" value="TreeGrafter"/>
</dbReference>
<dbReference type="EMBL" id="BMNQ01000007">
    <property type="protein sequence ID" value="GGJ88697.1"/>
    <property type="molecule type" value="Genomic_DNA"/>
</dbReference>
<accession>A0A917UV62</accession>
<dbReference type="PROSITE" id="PS50995">
    <property type="entry name" value="HTH_MARR_2"/>
    <property type="match status" value="1"/>
</dbReference>
<keyword evidence="3" id="KW-0804">Transcription</keyword>
<reference evidence="5" key="2">
    <citation type="submission" date="2020-09" db="EMBL/GenBank/DDBJ databases">
        <authorList>
            <person name="Sun Q."/>
            <person name="Ohkuma M."/>
        </authorList>
    </citation>
    <scope>NUCLEOTIDE SEQUENCE</scope>
    <source>
        <strain evidence="5">JCM 12580</strain>
    </source>
</reference>
<evidence type="ECO:0000256" key="3">
    <source>
        <dbReference type="ARBA" id="ARBA00023163"/>
    </source>
</evidence>
<dbReference type="Gene3D" id="1.10.10.10">
    <property type="entry name" value="Winged helix-like DNA-binding domain superfamily/Winged helix DNA-binding domain"/>
    <property type="match status" value="1"/>
</dbReference>
<dbReference type="InterPro" id="IPR039422">
    <property type="entry name" value="MarR/SlyA-like"/>
</dbReference>
<dbReference type="Proteomes" id="UP000658382">
    <property type="component" value="Unassembled WGS sequence"/>
</dbReference>